<dbReference type="Gene3D" id="3.55.50.30">
    <property type="match status" value="1"/>
</dbReference>
<keyword evidence="5" id="KW-0410">Iron transport</keyword>
<evidence type="ECO:0000313" key="18">
    <source>
        <dbReference type="EMBL" id="USE76716.1"/>
    </source>
</evidence>
<evidence type="ECO:0000256" key="5">
    <source>
        <dbReference type="ARBA" id="ARBA00022496"/>
    </source>
</evidence>
<evidence type="ECO:0000256" key="1">
    <source>
        <dbReference type="ARBA" id="ARBA00004571"/>
    </source>
</evidence>
<dbReference type="Gene3D" id="2.40.170.20">
    <property type="entry name" value="TonB-dependent receptor, beta-barrel domain"/>
    <property type="match status" value="1"/>
</dbReference>
<dbReference type="InterPro" id="IPR010105">
    <property type="entry name" value="TonB_sidphr_rcpt"/>
</dbReference>
<keyword evidence="4 14" id="KW-1134">Transmembrane beta strand</keyword>
<dbReference type="InterPro" id="IPR011662">
    <property type="entry name" value="Secretin/TonB_short_N"/>
</dbReference>
<evidence type="ECO:0000256" key="11">
    <source>
        <dbReference type="ARBA" id="ARBA00023136"/>
    </source>
</evidence>
<dbReference type="SMART" id="SM00965">
    <property type="entry name" value="STN"/>
    <property type="match status" value="1"/>
</dbReference>
<dbReference type="PANTHER" id="PTHR32552">
    <property type="entry name" value="FERRICHROME IRON RECEPTOR-RELATED"/>
    <property type="match status" value="1"/>
</dbReference>
<evidence type="ECO:0000313" key="19">
    <source>
        <dbReference type="Proteomes" id="UP001056648"/>
    </source>
</evidence>
<dbReference type="InterPro" id="IPR037066">
    <property type="entry name" value="Plug_dom_sf"/>
</dbReference>
<dbReference type="InterPro" id="IPR036942">
    <property type="entry name" value="Beta-barrel_TonB_sf"/>
</dbReference>
<evidence type="ECO:0000256" key="13">
    <source>
        <dbReference type="ARBA" id="ARBA00023237"/>
    </source>
</evidence>
<name>A0ABY4VLT0_9BURK</name>
<evidence type="ECO:0000256" key="6">
    <source>
        <dbReference type="ARBA" id="ARBA00022692"/>
    </source>
</evidence>
<gene>
    <name evidence="18" type="ORF">NDR89_05460</name>
</gene>
<accession>A0ABY4VLT0</accession>
<evidence type="ECO:0000256" key="14">
    <source>
        <dbReference type="PROSITE-ProRule" id="PRU01360"/>
    </source>
</evidence>
<evidence type="ECO:0000256" key="2">
    <source>
        <dbReference type="ARBA" id="ARBA00009810"/>
    </source>
</evidence>
<dbReference type="Pfam" id="PF00593">
    <property type="entry name" value="TonB_dep_Rec_b-barrel"/>
    <property type="match status" value="1"/>
</dbReference>
<feature type="chain" id="PRO_5046840048" evidence="16">
    <location>
        <begin position="45"/>
        <end position="826"/>
    </location>
</feature>
<dbReference type="CDD" id="cd01347">
    <property type="entry name" value="ligand_gated_channel"/>
    <property type="match status" value="1"/>
</dbReference>
<keyword evidence="6 14" id="KW-0812">Transmembrane</keyword>
<evidence type="ECO:0000256" key="8">
    <source>
        <dbReference type="ARBA" id="ARBA00023004"/>
    </source>
</evidence>
<organism evidence="18 19">
    <name type="scientific">Cupriavidus gilardii</name>
    <dbReference type="NCBI Taxonomy" id="82541"/>
    <lineage>
        <taxon>Bacteria</taxon>
        <taxon>Pseudomonadati</taxon>
        <taxon>Pseudomonadota</taxon>
        <taxon>Betaproteobacteria</taxon>
        <taxon>Burkholderiales</taxon>
        <taxon>Burkholderiaceae</taxon>
        <taxon>Cupriavidus</taxon>
    </lineage>
</organism>
<feature type="signal peptide" evidence="16">
    <location>
        <begin position="1"/>
        <end position="44"/>
    </location>
</feature>
<evidence type="ECO:0000256" key="10">
    <source>
        <dbReference type="ARBA" id="ARBA00023077"/>
    </source>
</evidence>
<evidence type="ECO:0000256" key="15">
    <source>
        <dbReference type="RuleBase" id="RU003357"/>
    </source>
</evidence>
<evidence type="ECO:0000259" key="17">
    <source>
        <dbReference type="SMART" id="SM00965"/>
    </source>
</evidence>
<reference evidence="18" key="1">
    <citation type="submission" date="2022-06" db="EMBL/GenBank/DDBJ databases">
        <title>Complete genome sequence and characterization of Cupriavidus gilardii QJ1 isolated from contaminating cells.</title>
        <authorList>
            <person name="Qi J."/>
        </authorList>
    </citation>
    <scope>NUCLEOTIDE SEQUENCE</scope>
    <source>
        <strain evidence="18">QJ1</strain>
    </source>
</reference>
<evidence type="ECO:0000256" key="16">
    <source>
        <dbReference type="SAM" id="SignalP"/>
    </source>
</evidence>
<evidence type="ECO:0000256" key="9">
    <source>
        <dbReference type="ARBA" id="ARBA00023065"/>
    </source>
</evidence>
<comment type="similarity">
    <text evidence="2 14 15">Belongs to the TonB-dependent receptor family.</text>
</comment>
<dbReference type="PANTHER" id="PTHR32552:SF68">
    <property type="entry name" value="FERRICHROME OUTER MEMBRANE TRANSPORTER_PHAGE RECEPTOR"/>
    <property type="match status" value="1"/>
</dbReference>
<dbReference type="Proteomes" id="UP001056648">
    <property type="component" value="Chromosome 1"/>
</dbReference>
<evidence type="ECO:0000256" key="3">
    <source>
        <dbReference type="ARBA" id="ARBA00022448"/>
    </source>
</evidence>
<dbReference type="InterPro" id="IPR039426">
    <property type="entry name" value="TonB-dep_rcpt-like"/>
</dbReference>
<proteinExistence type="inferred from homology"/>
<evidence type="ECO:0000256" key="7">
    <source>
        <dbReference type="ARBA" id="ARBA00022729"/>
    </source>
</evidence>
<comment type="subcellular location">
    <subcellularLocation>
        <location evidence="1 14">Cell outer membrane</location>
        <topology evidence="1 14">Multi-pass membrane protein</topology>
    </subcellularLocation>
</comment>
<protein>
    <submittedName>
        <fullName evidence="18">TonB-dependent siderophore receptor</fullName>
    </submittedName>
</protein>
<dbReference type="PROSITE" id="PS52016">
    <property type="entry name" value="TONB_DEPENDENT_REC_3"/>
    <property type="match status" value="1"/>
</dbReference>
<keyword evidence="12 18" id="KW-0675">Receptor</keyword>
<dbReference type="SUPFAM" id="SSF56935">
    <property type="entry name" value="Porins"/>
    <property type="match status" value="1"/>
</dbReference>
<keyword evidence="19" id="KW-1185">Reference proteome</keyword>
<dbReference type="NCBIfam" id="TIGR01783">
    <property type="entry name" value="TonB-siderophor"/>
    <property type="match status" value="1"/>
</dbReference>
<dbReference type="Pfam" id="PF07715">
    <property type="entry name" value="Plug"/>
    <property type="match status" value="1"/>
</dbReference>
<keyword evidence="8" id="KW-0408">Iron</keyword>
<keyword evidence="10 15" id="KW-0798">TonB box</keyword>
<evidence type="ECO:0000256" key="4">
    <source>
        <dbReference type="ARBA" id="ARBA00022452"/>
    </source>
</evidence>
<sequence length="826" mass="89903">MTHTHPGPPRPRPNSRALAVQLTMPLALGAALAAAMTLPAWAHAQTQAQAQTQTRAQTRYAIPAGPLAEALTRYAQQAGVAITVDADKLRGLRTQGLHGRYGVDEGFAVLLRGSGYAIGRTPAGYLLVPAATPAPQAIAAPADAAVLPAVTVTGSQETALSPGVGFVARRSAGATKTDTPLAETPQSISVVTRQQLEDQKPRSVSEALNYTPGAFTALVGATNRYDYVALRGFIDSSVDNSLLDGLKVLGDPGSYSSMQVDPYFLERIDVIRGPASVLYGRASPGGVVALTSKRPQFERAGEAQATVGNRNRYEAGFDLTGPLDDNGVAAYRITAIGRSMDTQFRHVEEERFAIAPSLLLNISPDTRLLLQAYLQRDPHGGYHGAIPSDATITAAHNGRRILRSFFDGEPGHNEFTRTQRMVGYQFEHAFNDRWQFRQNFRYLSSDVTLQQVYGYGWAGPNTLTRYYSGANESLDAFIVDNQLQGQFDTGPLKHTLLFGVDYQHRHVDGWWESGAAAPIDAFDPVYGNAGLSGLFRANIDRKLEQTGLYLQDQIAWDRWRLVLGGRQDMAKVSNLGFGAASRSAWDGSKFTKRAGLVYLFDNGVAPYAGYSEGFNPSGSTARDGSLLPPTESRQFEIGVRYQPPRSSTLLSASLYDLTQDKVAARVLSTPYYQPAGKVRSRGLELEARSRVTDRLSVLASYTYTHMRYVESPEGVVGNTPYQAPQHMASMWADYLVFPGFTVGAGVRYVGTSWADNENSLKVPSYTLVDLMMRLDLSRISASLKGAGLRIAATNLFDKTYVSSCAGLLNCYYGEARNVMATLTYQW</sequence>
<keyword evidence="7 16" id="KW-0732">Signal</keyword>
<evidence type="ECO:0000256" key="12">
    <source>
        <dbReference type="ARBA" id="ARBA00023170"/>
    </source>
</evidence>
<keyword evidence="13 14" id="KW-0998">Cell outer membrane</keyword>
<feature type="domain" description="Secretin/TonB short N-terminal" evidence="17">
    <location>
        <begin position="80"/>
        <end position="130"/>
    </location>
</feature>
<dbReference type="RefSeq" id="WP_252251421.1">
    <property type="nucleotide sequence ID" value="NZ_CP098735.1"/>
</dbReference>
<dbReference type="Gene3D" id="2.170.130.10">
    <property type="entry name" value="TonB-dependent receptor, plug domain"/>
    <property type="match status" value="1"/>
</dbReference>
<dbReference type="InterPro" id="IPR012910">
    <property type="entry name" value="Plug_dom"/>
</dbReference>
<dbReference type="EMBL" id="CP098735">
    <property type="protein sequence ID" value="USE76716.1"/>
    <property type="molecule type" value="Genomic_DNA"/>
</dbReference>
<dbReference type="InterPro" id="IPR000531">
    <property type="entry name" value="Beta-barrel_TonB"/>
</dbReference>
<keyword evidence="3 14" id="KW-0813">Transport</keyword>
<keyword evidence="11 14" id="KW-0472">Membrane</keyword>
<keyword evidence="9" id="KW-0406">Ion transport</keyword>